<dbReference type="InterPro" id="IPR002893">
    <property type="entry name" value="Znf_MYND"/>
</dbReference>
<evidence type="ECO:0000313" key="7">
    <source>
        <dbReference type="Proteomes" id="UP000315522"/>
    </source>
</evidence>
<proteinExistence type="predicted"/>
<keyword evidence="3" id="KW-0862">Zinc</keyword>
<keyword evidence="1" id="KW-0479">Metal-binding</keyword>
<comment type="caution">
    <text evidence="6">The sequence shown here is derived from an EMBL/GenBank/DDBJ whole genome shotgun (WGS) entry which is preliminary data.</text>
</comment>
<dbReference type="PROSITE" id="PS50865">
    <property type="entry name" value="ZF_MYND_2"/>
    <property type="match status" value="1"/>
</dbReference>
<keyword evidence="2 4" id="KW-0863">Zinc-finger</keyword>
<evidence type="ECO:0000256" key="3">
    <source>
        <dbReference type="ARBA" id="ARBA00022833"/>
    </source>
</evidence>
<evidence type="ECO:0000256" key="2">
    <source>
        <dbReference type="ARBA" id="ARBA00022771"/>
    </source>
</evidence>
<name>A0A559MFW9_9HELO</name>
<sequence length="284" mass="31340">MAANLYPQGMTLHSIGYAALKYPALPPELPIPLGNQLGVLQRTPLPIQIRIMAHVASQYLPALLEYQYSDAPHLHDPTSSQYWCSDAFTLINWLTSSPDAAVAVAKHPSLFPDTVAKLLDPNILTAMKACTRQGGASFEADLGSMLQFVSTLLLRKEHLPDTPHLHDLLPKLKAWKRKFGGLFIARVADRLADQIRSPGNADFAVVLSAQNENLVCGFVGCEEKRNLNACARCQMQRYCGQAHQKSDWGFHKKICGKGLVEEWKRGGSWYSGIFTVSGLGLSWV</sequence>
<keyword evidence="7" id="KW-1185">Reference proteome</keyword>
<dbReference type="EMBL" id="QGML01000442">
    <property type="protein sequence ID" value="TVY91859.1"/>
    <property type="molecule type" value="Genomic_DNA"/>
</dbReference>
<evidence type="ECO:0000256" key="4">
    <source>
        <dbReference type="PROSITE-ProRule" id="PRU00134"/>
    </source>
</evidence>
<accession>A0A559MFW9</accession>
<organism evidence="6 7">
    <name type="scientific">Lachnellula willkommii</name>
    <dbReference type="NCBI Taxonomy" id="215461"/>
    <lineage>
        <taxon>Eukaryota</taxon>
        <taxon>Fungi</taxon>
        <taxon>Dikarya</taxon>
        <taxon>Ascomycota</taxon>
        <taxon>Pezizomycotina</taxon>
        <taxon>Leotiomycetes</taxon>
        <taxon>Helotiales</taxon>
        <taxon>Lachnaceae</taxon>
        <taxon>Lachnellula</taxon>
    </lineage>
</organism>
<dbReference type="AlphaFoldDB" id="A0A559MFW9"/>
<dbReference type="GO" id="GO:0008270">
    <property type="term" value="F:zinc ion binding"/>
    <property type="evidence" value="ECO:0007669"/>
    <property type="project" value="UniProtKB-KW"/>
</dbReference>
<dbReference type="SUPFAM" id="SSF144232">
    <property type="entry name" value="HIT/MYND zinc finger-like"/>
    <property type="match status" value="1"/>
</dbReference>
<dbReference type="Gene3D" id="6.10.140.2220">
    <property type="match status" value="1"/>
</dbReference>
<evidence type="ECO:0000256" key="1">
    <source>
        <dbReference type="ARBA" id="ARBA00022723"/>
    </source>
</evidence>
<protein>
    <recommendedName>
        <fullName evidence="5">MYND-type domain-containing protein</fullName>
    </recommendedName>
</protein>
<dbReference type="Pfam" id="PF01753">
    <property type="entry name" value="zf-MYND"/>
    <property type="match status" value="1"/>
</dbReference>
<evidence type="ECO:0000259" key="5">
    <source>
        <dbReference type="PROSITE" id="PS50865"/>
    </source>
</evidence>
<gene>
    <name evidence="6" type="ORF">LAWI1_G003853</name>
</gene>
<reference evidence="6 7" key="1">
    <citation type="submission" date="2018-05" db="EMBL/GenBank/DDBJ databases">
        <title>Genome sequencing and assembly of the regulated plant pathogen Lachnellula willkommii and related sister species for the development of diagnostic species identification markers.</title>
        <authorList>
            <person name="Giroux E."/>
            <person name="Bilodeau G."/>
        </authorList>
    </citation>
    <scope>NUCLEOTIDE SEQUENCE [LARGE SCALE GENOMIC DNA]</scope>
    <source>
        <strain evidence="6 7">CBS 172.35</strain>
    </source>
</reference>
<dbReference type="Proteomes" id="UP000315522">
    <property type="component" value="Unassembled WGS sequence"/>
</dbReference>
<feature type="domain" description="MYND-type" evidence="5">
    <location>
        <begin position="216"/>
        <end position="255"/>
    </location>
</feature>
<dbReference type="PROSITE" id="PS01360">
    <property type="entry name" value="ZF_MYND_1"/>
    <property type="match status" value="1"/>
</dbReference>
<evidence type="ECO:0000313" key="6">
    <source>
        <dbReference type="EMBL" id="TVY91859.1"/>
    </source>
</evidence>